<dbReference type="AlphaFoldDB" id="A0AAD4LQ48"/>
<comment type="caution">
    <text evidence="1">The sequence shown here is derived from an EMBL/GenBank/DDBJ whole genome shotgun (WGS) entry which is preliminary data.</text>
</comment>
<feature type="non-terminal residue" evidence="1">
    <location>
        <position position="1"/>
    </location>
</feature>
<proteinExistence type="predicted"/>
<keyword evidence="2" id="KW-1185">Reference proteome</keyword>
<dbReference type="Proteomes" id="UP001201163">
    <property type="component" value="Unassembled WGS sequence"/>
</dbReference>
<organism evidence="1 2">
    <name type="scientific">Lactarius akahatsu</name>
    <dbReference type="NCBI Taxonomy" id="416441"/>
    <lineage>
        <taxon>Eukaryota</taxon>
        <taxon>Fungi</taxon>
        <taxon>Dikarya</taxon>
        <taxon>Basidiomycota</taxon>
        <taxon>Agaricomycotina</taxon>
        <taxon>Agaricomycetes</taxon>
        <taxon>Russulales</taxon>
        <taxon>Russulaceae</taxon>
        <taxon>Lactarius</taxon>
    </lineage>
</organism>
<evidence type="ECO:0000313" key="1">
    <source>
        <dbReference type="EMBL" id="KAH8996294.1"/>
    </source>
</evidence>
<sequence length="83" mass="9408">PPSILTYSYNSKLVYVTPGESYEQAIDFALESFPELRDVDRSLICLEVRVVLNSQAERKTARIGRMAWSPVVATLAQYEIVEI</sequence>
<evidence type="ECO:0000313" key="2">
    <source>
        <dbReference type="Proteomes" id="UP001201163"/>
    </source>
</evidence>
<accession>A0AAD4LQ48</accession>
<feature type="non-terminal residue" evidence="1">
    <location>
        <position position="83"/>
    </location>
</feature>
<reference evidence="1" key="1">
    <citation type="submission" date="2022-01" db="EMBL/GenBank/DDBJ databases">
        <title>Comparative genomics reveals a dynamic genome evolution in the ectomycorrhizal milk-cap (Lactarius) mushrooms.</title>
        <authorList>
            <consortium name="DOE Joint Genome Institute"/>
            <person name="Lebreton A."/>
            <person name="Tang N."/>
            <person name="Kuo A."/>
            <person name="LaButti K."/>
            <person name="Drula E."/>
            <person name="Barry K."/>
            <person name="Clum A."/>
            <person name="Lipzen A."/>
            <person name="Mousain D."/>
            <person name="Ng V."/>
            <person name="Wang R."/>
            <person name="Wang X."/>
            <person name="Dai Y."/>
            <person name="Henrissat B."/>
            <person name="Grigoriev I.V."/>
            <person name="Guerin-Laguette A."/>
            <person name="Yu F."/>
            <person name="Martin F.M."/>
        </authorList>
    </citation>
    <scope>NUCLEOTIDE SEQUENCE</scope>
    <source>
        <strain evidence="1">QP</strain>
    </source>
</reference>
<dbReference type="EMBL" id="JAKELL010000009">
    <property type="protein sequence ID" value="KAH8996294.1"/>
    <property type="molecule type" value="Genomic_DNA"/>
</dbReference>
<gene>
    <name evidence="1" type="ORF">EDB92DRAFT_1761981</name>
</gene>
<name>A0AAD4LQ48_9AGAM</name>
<protein>
    <submittedName>
        <fullName evidence="1">Uncharacterized protein</fullName>
    </submittedName>
</protein>